<evidence type="ECO:0000313" key="3">
    <source>
        <dbReference type="Proteomes" id="UP000051160"/>
    </source>
</evidence>
<dbReference type="PROSITE" id="PS51704">
    <property type="entry name" value="GP_PDE"/>
    <property type="match status" value="1"/>
</dbReference>
<dbReference type="OrthoDB" id="384721at2"/>
<dbReference type="GO" id="GO:0006629">
    <property type="term" value="P:lipid metabolic process"/>
    <property type="evidence" value="ECO:0007669"/>
    <property type="project" value="InterPro"/>
</dbReference>
<dbReference type="Gene3D" id="3.20.20.190">
    <property type="entry name" value="Phosphatidylinositol (PI) phosphodiesterase"/>
    <property type="match status" value="1"/>
</dbReference>
<dbReference type="PATRIC" id="fig|1423776.4.peg.851"/>
<dbReference type="SUPFAM" id="SSF51695">
    <property type="entry name" value="PLC-like phosphodiesterases"/>
    <property type="match status" value="1"/>
</dbReference>
<dbReference type="GO" id="GO:0008081">
    <property type="term" value="F:phosphoric diester hydrolase activity"/>
    <property type="evidence" value="ECO:0007669"/>
    <property type="project" value="InterPro"/>
</dbReference>
<dbReference type="Proteomes" id="UP000051160">
    <property type="component" value="Unassembled WGS sequence"/>
</dbReference>
<dbReference type="RefSeq" id="WP_056947670.1">
    <property type="nucleotide sequence ID" value="NZ_AZEE01000028.1"/>
</dbReference>
<dbReference type="Pfam" id="PF03009">
    <property type="entry name" value="GDPD"/>
    <property type="match status" value="1"/>
</dbReference>
<dbReference type="AlphaFoldDB" id="A0A0R1LQS5"/>
<name>A0A0R1LQS5_9LACO</name>
<proteinExistence type="predicted"/>
<dbReference type="PANTHER" id="PTHR46211:SF1">
    <property type="entry name" value="GLYCEROPHOSPHODIESTER PHOSPHODIESTERASE, CYTOPLASMIC"/>
    <property type="match status" value="1"/>
</dbReference>
<reference evidence="2 3" key="1">
    <citation type="journal article" date="2015" name="Genome Announc.">
        <title>Expanding the biotechnology potential of lactobacilli through comparative genomics of 213 strains and associated genera.</title>
        <authorList>
            <person name="Sun Z."/>
            <person name="Harris H.M."/>
            <person name="McCann A."/>
            <person name="Guo C."/>
            <person name="Argimon S."/>
            <person name="Zhang W."/>
            <person name="Yang X."/>
            <person name="Jeffery I.B."/>
            <person name="Cooney J.C."/>
            <person name="Kagawa T.F."/>
            <person name="Liu W."/>
            <person name="Song Y."/>
            <person name="Salvetti E."/>
            <person name="Wrobel A."/>
            <person name="Rasinkangas P."/>
            <person name="Parkhill J."/>
            <person name="Rea M.C."/>
            <person name="O'Sullivan O."/>
            <person name="Ritari J."/>
            <person name="Douillard F.P."/>
            <person name="Paul Ross R."/>
            <person name="Yang R."/>
            <person name="Briner A.E."/>
            <person name="Felis G.E."/>
            <person name="de Vos W.M."/>
            <person name="Barrangou R."/>
            <person name="Klaenhammer T.R."/>
            <person name="Caufield P.W."/>
            <person name="Cui Y."/>
            <person name="Zhang H."/>
            <person name="O'Toole P.W."/>
        </authorList>
    </citation>
    <scope>NUCLEOTIDE SEQUENCE [LARGE SCALE GENOMIC DNA]</scope>
    <source>
        <strain evidence="2 3">DSM 19909</strain>
    </source>
</reference>
<gene>
    <name evidence="2" type="ORF">FD04_GL000844</name>
</gene>
<organism evidence="2 3">
    <name type="scientific">Secundilactobacillus odoratitofui DSM 19909 = JCM 15043</name>
    <dbReference type="NCBI Taxonomy" id="1423776"/>
    <lineage>
        <taxon>Bacteria</taxon>
        <taxon>Bacillati</taxon>
        <taxon>Bacillota</taxon>
        <taxon>Bacilli</taxon>
        <taxon>Lactobacillales</taxon>
        <taxon>Lactobacillaceae</taxon>
        <taxon>Secundilactobacillus</taxon>
    </lineage>
</organism>
<comment type="caution">
    <text evidence="2">The sequence shown here is derived from an EMBL/GenBank/DDBJ whole genome shotgun (WGS) entry which is preliminary data.</text>
</comment>
<keyword evidence="3" id="KW-1185">Reference proteome</keyword>
<protein>
    <submittedName>
        <fullName evidence="2">Glycerophosphoryl diester phosphodiesterase</fullName>
    </submittedName>
</protein>
<dbReference type="InterPro" id="IPR030395">
    <property type="entry name" value="GP_PDE_dom"/>
</dbReference>
<dbReference type="STRING" id="1423776.FD04_GL000844"/>
<evidence type="ECO:0000259" key="1">
    <source>
        <dbReference type="PROSITE" id="PS51704"/>
    </source>
</evidence>
<dbReference type="PANTHER" id="PTHR46211">
    <property type="entry name" value="GLYCEROPHOSPHORYL DIESTER PHOSPHODIESTERASE"/>
    <property type="match status" value="1"/>
</dbReference>
<sequence length="236" mass="27116">MTTLIFGHRGVPAKLPENSLAGFAYAIAHDIDGLEFDVQLTADGIPVVMHDERLNRTTDGHGLISSYRYDDLRRFCLSNGERIPTLQALLKLVGHHDVILNFEFKTNRVRYPGVEKRVLDIIKRAPLKNPVIFSSFNLATIQRAQQIDPRQCYCLLANHHFKDPSQFIKQHHLDGLHLKHHQPEAEAVERIWTVNRTVDMRRLFVERVAGIITDDFERAQLIRAEQHHLTQPALSI</sequence>
<feature type="domain" description="GP-PDE" evidence="1">
    <location>
        <begin position="3"/>
        <end position="223"/>
    </location>
</feature>
<dbReference type="EMBL" id="AZEE01000028">
    <property type="protein sequence ID" value="KRK97872.1"/>
    <property type="molecule type" value="Genomic_DNA"/>
</dbReference>
<evidence type="ECO:0000313" key="2">
    <source>
        <dbReference type="EMBL" id="KRK97872.1"/>
    </source>
</evidence>
<dbReference type="InterPro" id="IPR017946">
    <property type="entry name" value="PLC-like_Pdiesterase_TIM-brl"/>
</dbReference>
<accession>A0A0R1LQS5</accession>